<dbReference type="AlphaFoldDB" id="A0AB39N0X1"/>
<evidence type="ECO:0000256" key="1">
    <source>
        <dbReference type="SAM" id="MobiDB-lite"/>
    </source>
</evidence>
<evidence type="ECO:0000313" key="3">
    <source>
        <dbReference type="EMBL" id="XDQ12136.1"/>
    </source>
</evidence>
<feature type="region of interest" description="Disordered" evidence="1">
    <location>
        <begin position="214"/>
        <end position="259"/>
    </location>
</feature>
<proteinExistence type="predicted"/>
<dbReference type="RefSeq" id="WP_369272324.1">
    <property type="nucleotide sequence ID" value="NZ_CP163432.1"/>
</dbReference>
<keyword evidence="2" id="KW-0472">Membrane</keyword>
<keyword evidence="2" id="KW-1133">Transmembrane helix</keyword>
<protein>
    <submittedName>
        <fullName evidence="3">Uncharacterized protein</fullName>
    </submittedName>
</protein>
<keyword evidence="2" id="KW-0812">Transmembrane</keyword>
<feature type="transmembrane region" description="Helical" evidence="2">
    <location>
        <begin position="40"/>
        <end position="63"/>
    </location>
</feature>
<gene>
    <name evidence="3" type="ORF">AB5J55_22045</name>
</gene>
<feature type="compositionally biased region" description="Low complexity" evidence="1">
    <location>
        <begin position="214"/>
        <end position="250"/>
    </location>
</feature>
<feature type="region of interest" description="Disordered" evidence="1">
    <location>
        <begin position="62"/>
        <end position="102"/>
    </location>
</feature>
<evidence type="ECO:0000256" key="2">
    <source>
        <dbReference type="SAM" id="Phobius"/>
    </source>
</evidence>
<feature type="compositionally biased region" description="Pro residues" evidence="1">
    <location>
        <begin position="74"/>
        <end position="90"/>
    </location>
</feature>
<name>A0AB39N0X1_9ACTN</name>
<dbReference type="EMBL" id="CP163432">
    <property type="protein sequence ID" value="XDQ12136.1"/>
    <property type="molecule type" value="Genomic_DNA"/>
</dbReference>
<organism evidence="3">
    <name type="scientific">Streptomyces sp. R11</name>
    <dbReference type="NCBI Taxonomy" id="3238625"/>
    <lineage>
        <taxon>Bacteria</taxon>
        <taxon>Bacillati</taxon>
        <taxon>Actinomycetota</taxon>
        <taxon>Actinomycetes</taxon>
        <taxon>Kitasatosporales</taxon>
        <taxon>Streptomycetaceae</taxon>
        <taxon>Streptomyces</taxon>
    </lineage>
</organism>
<sequence length="259" mass="26776">MSDELSAALRELAAAEATQPAAAGAEIRGRALRRRRRRRVAATLGAGTAGLTALAVALTLHLGGTPDHPDRPRPPAATPAEPSLPSPATPEPVSGTLDLSGRTLTFGGRPMPILWESARDAPVTPTISMTVVTKQEQRDLPVDIPSKDRAVVDVPYVVELRDGSDQPLYVGSFTSQLKSLTGFRVGGSLIALGPEDAKSFYARVGVGEHISVTTGATQTPTSTSTADPSAAVSVPEGEVGVGEGAVLERGTAYPSDVAR</sequence>
<accession>A0AB39N0X1</accession>
<reference evidence="3" key="1">
    <citation type="submission" date="2024-07" db="EMBL/GenBank/DDBJ databases">
        <authorList>
            <person name="Yu S.T."/>
        </authorList>
    </citation>
    <scope>NUCLEOTIDE SEQUENCE</scope>
    <source>
        <strain evidence="3">R11</strain>
    </source>
</reference>